<organism evidence="15 16">
    <name type="scientific">Gemmatimonas phototrophica</name>
    <dbReference type="NCBI Taxonomy" id="1379270"/>
    <lineage>
        <taxon>Bacteria</taxon>
        <taxon>Pseudomonadati</taxon>
        <taxon>Gemmatimonadota</taxon>
        <taxon>Gemmatimonadia</taxon>
        <taxon>Gemmatimonadales</taxon>
        <taxon>Gemmatimonadaceae</taxon>
        <taxon>Gemmatimonas</taxon>
    </lineage>
</organism>
<dbReference type="SUPFAM" id="SSF49464">
    <property type="entry name" value="Carboxypeptidase regulatory domain-like"/>
    <property type="match status" value="1"/>
</dbReference>
<keyword evidence="16" id="KW-1185">Reference proteome</keyword>
<dbReference type="AlphaFoldDB" id="A0A143BLL1"/>
<keyword evidence="6 11" id="KW-0798">TonB box</keyword>
<dbReference type="Gene3D" id="2.40.170.20">
    <property type="entry name" value="TonB-dependent receptor, beta-barrel domain"/>
    <property type="match status" value="1"/>
</dbReference>
<evidence type="ECO:0000313" key="15">
    <source>
        <dbReference type="EMBL" id="AMW05400.1"/>
    </source>
</evidence>
<evidence type="ECO:0000256" key="5">
    <source>
        <dbReference type="ARBA" id="ARBA00022729"/>
    </source>
</evidence>
<evidence type="ECO:0000256" key="8">
    <source>
        <dbReference type="ARBA" id="ARBA00023170"/>
    </source>
</evidence>
<dbReference type="GO" id="GO:0009279">
    <property type="term" value="C:cell outer membrane"/>
    <property type="evidence" value="ECO:0007669"/>
    <property type="project" value="UniProtKB-SubCell"/>
</dbReference>
<dbReference type="PANTHER" id="PTHR30069:SF29">
    <property type="entry name" value="HEMOGLOBIN AND HEMOGLOBIN-HAPTOGLOBIN-BINDING PROTEIN 1-RELATED"/>
    <property type="match status" value="1"/>
</dbReference>
<dbReference type="RefSeq" id="WP_026849495.1">
    <property type="nucleotide sequence ID" value="NZ_CP011454.1"/>
</dbReference>
<keyword evidence="5 12" id="KW-0732">Signal</keyword>
<gene>
    <name evidence="15" type="ORF">GEMMAAP_12475</name>
</gene>
<keyword evidence="3 10" id="KW-1134">Transmembrane beta strand</keyword>
<dbReference type="STRING" id="1379270.GEMMAAP_12475"/>
<evidence type="ECO:0000313" key="16">
    <source>
        <dbReference type="Proteomes" id="UP000076404"/>
    </source>
</evidence>
<dbReference type="Pfam" id="PF07715">
    <property type="entry name" value="Plug"/>
    <property type="match status" value="1"/>
</dbReference>
<keyword evidence="8" id="KW-0675">Receptor</keyword>
<evidence type="ECO:0000256" key="10">
    <source>
        <dbReference type="PROSITE-ProRule" id="PRU01360"/>
    </source>
</evidence>
<evidence type="ECO:0000256" key="1">
    <source>
        <dbReference type="ARBA" id="ARBA00004571"/>
    </source>
</evidence>
<dbReference type="eggNOG" id="COG4771">
    <property type="taxonomic scope" value="Bacteria"/>
</dbReference>
<evidence type="ECO:0000256" key="3">
    <source>
        <dbReference type="ARBA" id="ARBA00022452"/>
    </source>
</evidence>
<accession>A0A143BLL1</accession>
<reference evidence="15 16" key="2">
    <citation type="journal article" date="2016" name="Environ. Microbiol. Rep.">
        <title>Metagenomic evidence for the presence of phototrophic Gemmatimonadetes bacteria in diverse environments.</title>
        <authorList>
            <person name="Zeng Y."/>
            <person name="Baumbach J."/>
            <person name="Barbosa E.G."/>
            <person name="Azevedo V."/>
            <person name="Zhang C."/>
            <person name="Koblizek M."/>
        </authorList>
    </citation>
    <scope>NUCLEOTIDE SEQUENCE [LARGE SCALE GENOMIC DNA]</scope>
    <source>
        <strain evidence="15 16">AP64</strain>
    </source>
</reference>
<dbReference type="InterPro" id="IPR000531">
    <property type="entry name" value="Beta-barrel_TonB"/>
</dbReference>
<evidence type="ECO:0000256" key="9">
    <source>
        <dbReference type="ARBA" id="ARBA00023237"/>
    </source>
</evidence>
<feature type="chain" id="PRO_5007506772" description="TonB-dependent receptor plug domain-containing protein" evidence="12">
    <location>
        <begin position="31"/>
        <end position="1021"/>
    </location>
</feature>
<evidence type="ECO:0000256" key="6">
    <source>
        <dbReference type="ARBA" id="ARBA00023077"/>
    </source>
</evidence>
<dbReference type="InterPro" id="IPR008969">
    <property type="entry name" value="CarboxyPept-like_regulatory"/>
</dbReference>
<evidence type="ECO:0000256" key="11">
    <source>
        <dbReference type="RuleBase" id="RU003357"/>
    </source>
</evidence>
<dbReference type="Gene3D" id="2.60.40.1120">
    <property type="entry name" value="Carboxypeptidase-like, regulatory domain"/>
    <property type="match status" value="1"/>
</dbReference>
<dbReference type="GO" id="GO:0015344">
    <property type="term" value="F:siderophore uptake transmembrane transporter activity"/>
    <property type="evidence" value="ECO:0007669"/>
    <property type="project" value="TreeGrafter"/>
</dbReference>
<dbReference type="GO" id="GO:0044718">
    <property type="term" value="P:siderophore transmembrane transport"/>
    <property type="evidence" value="ECO:0007669"/>
    <property type="project" value="TreeGrafter"/>
</dbReference>
<dbReference type="InterPro" id="IPR012910">
    <property type="entry name" value="Plug_dom"/>
</dbReference>
<dbReference type="InterPro" id="IPR037066">
    <property type="entry name" value="Plug_dom_sf"/>
</dbReference>
<keyword evidence="2 10" id="KW-0813">Transport</keyword>
<evidence type="ECO:0000256" key="2">
    <source>
        <dbReference type="ARBA" id="ARBA00022448"/>
    </source>
</evidence>
<evidence type="ECO:0000259" key="14">
    <source>
        <dbReference type="Pfam" id="PF07715"/>
    </source>
</evidence>
<keyword evidence="9 10" id="KW-0998">Cell outer membrane</keyword>
<dbReference type="InterPro" id="IPR036942">
    <property type="entry name" value="Beta-barrel_TonB_sf"/>
</dbReference>
<keyword evidence="7 10" id="KW-0472">Membrane</keyword>
<dbReference type="InterPro" id="IPR023996">
    <property type="entry name" value="TonB-dep_OMP_SusC/RagA"/>
</dbReference>
<evidence type="ECO:0008006" key="17">
    <source>
        <dbReference type="Google" id="ProtNLM"/>
    </source>
</evidence>
<dbReference type="Pfam" id="PF13620">
    <property type="entry name" value="CarboxypepD_reg"/>
    <property type="match status" value="1"/>
</dbReference>
<feature type="domain" description="TonB-dependent receptor-like beta-barrel" evidence="13">
    <location>
        <begin position="422"/>
        <end position="835"/>
    </location>
</feature>
<dbReference type="InterPro" id="IPR039426">
    <property type="entry name" value="TonB-dep_rcpt-like"/>
</dbReference>
<dbReference type="SUPFAM" id="SSF56935">
    <property type="entry name" value="Porins"/>
    <property type="match status" value="1"/>
</dbReference>
<dbReference type="OrthoDB" id="9758207at2"/>
<keyword evidence="4 10" id="KW-0812">Transmembrane</keyword>
<protein>
    <recommendedName>
        <fullName evidence="17">TonB-dependent receptor plug domain-containing protein</fullName>
    </recommendedName>
</protein>
<dbReference type="Pfam" id="PF00593">
    <property type="entry name" value="TonB_dep_Rec_b-barrel"/>
    <property type="match status" value="1"/>
</dbReference>
<evidence type="ECO:0000256" key="4">
    <source>
        <dbReference type="ARBA" id="ARBA00022692"/>
    </source>
</evidence>
<feature type="domain" description="TonB-dependent receptor plug" evidence="14">
    <location>
        <begin position="135"/>
        <end position="260"/>
    </location>
</feature>
<comment type="subcellular location">
    <subcellularLocation>
        <location evidence="1 10">Cell outer membrane</location>
        <topology evidence="1 10">Multi-pass membrane protein</topology>
    </subcellularLocation>
</comment>
<dbReference type="Gene3D" id="2.170.130.10">
    <property type="entry name" value="TonB-dependent receptor, plug domain"/>
    <property type="match status" value="1"/>
</dbReference>
<feature type="signal peptide" evidence="12">
    <location>
        <begin position="1"/>
        <end position="30"/>
    </location>
</feature>
<name>A0A143BLL1_9BACT</name>
<proteinExistence type="inferred from homology"/>
<dbReference type="EMBL" id="CP011454">
    <property type="protein sequence ID" value="AMW05400.1"/>
    <property type="molecule type" value="Genomic_DNA"/>
</dbReference>
<dbReference type="PROSITE" id="PS52016">
    <property type="entry name" value="TONB_DEPENDENT_REC_3"/>
    <property type="match status" value="1"/>
</dbReference>
<dbReference type="KEGG" id="gph:GEMMAAP_12475"/>
<dbReference type="Proteomes" id="UP000076404">
    <property type="component" value="Chromosome"/>
</dbReference>
<dbReference type="PANTHER" id="PTHR30069">
    <property type="entry name" value="TONB-DEPENDENT OUTER MEMBRANE RECEPTOR"/>
    <property type="match status" value="1"/>
</dbReference>
<evidence type="ECO:0000256" key="12">
    <source>
        <dbReference type="SAM" id="SignalP"/>
    </source>
</evidence>
<evidence type="ECO:0000259" key="13">
    <source>
        <dbReference type="Pfam" id="PF00593"/>
    </source>
</evidence>
<sequence length="1021" mass="108614">MLHSAVRWAASRARTIGVMLGLAAATLAPAATAVAQSTGTIAGTVVNEKNGSPIGDAQIMVEGRNIGTTTDNAGRFRLAGLTGSGQVQVTVRRIGFQPRTAGATIGDANVRIALSERAMELTSVVVTGTAGVAEKRAIGNAVTTVNAAEVVATQPVNSFQELLNGRASGVSIVASSGQVGTGSRIRVRGASSLSLSNDPLIYVDGVRVDNTQASGPSNQGFGSASISRWNDFNPDDIESLEVIKGPAAATLYGTEASNGVIQIITKKGAAGRPVWNVTARGGSSWVPDWLTRFDDNYGTVPSAGSTTALDTVSISTRQLNDSLQRKFGNDIFTSGTLQDIQMSVSGGSSAVRYYVGGGYEENQGAERVNRLRRTNLRVNLQANPSPKIDLQSSLGYTTGRTYLPFESGGGGAVWGTVFSSPSFLYGGVRVPSRNPNNPQLGFRSGPPNAYYEAYDVFQDADRFTGSFQFTNRPTSWLNHRLIVGLDRLAENNEDRTPRNDIIGATYASFAGSGLPTAGSISASTRDVTLTSYDYVANADFQLSGAVKSVTSVGGQIYLRQTRFRSISGSTFPAVGLTSISSASIRNVGSDELVQNNTVGAFIQQQFVWNDRLFLTAAIRTDDNSAFGTNFDAVTYPKLSASWVLSEEPSLPIPAFVNQLRVRSAYGASGLQPGAFDAIRTYSASGGFLTPSSAGNPDLGPERSTELEVGFDAGMWNDRVGMEVTYFKGSTKDAILSRQAPPSNGFPGLQLFNAGQVDRDGLEWIVRGTPLRRDNVSLDLTLSGSVNNYNIASLGGTTDFVSLSSNVAHKVGYAPGAWWDRRVVSAEYNPTTKRATNLLCDNGAGGTVACATAPRVFLGNSVPTQEGSFSAGLTLFKNIRVNAFVDWRGGYKKLDGNYRVRCGAFVLCRELYYPDEVEDKALLGAVQAGTAYTHHLISDASFARFRELAATYTLPQSFARRLGASRASITVAGRNLGLWTNFPGIEPEASFNGGTRGGAFGQWEQSVLPQLRQFVTTVNFNF</sequence>
<dbReference type="NCBIfam" id="TIGR04056">
    <property type="entry name" value="OMP_RagA_SusC"/>
    <property type="match status" value="1"/>
</dbReference>
<reference evidence="15 16" key="1">
    <citation type="journal article" date="2014" name="Proc. Natl. Acad. Sci. U.S.A.">
        <title>Functional type 2 photosynthetic reaction centers found in the rare bacterial phylum Gemmatimonadetes.</title>
        <authorList>
            <person name="Zeng Y."/>
            <person name="Feng F."/>
            <person name="Medova H."/>
            <person name="Dean J."/>
            <person name="Koblizek M."/>
        </authorList>
    </citation>
    <scope>NUCLEOTIDE SEQUENCE [LARGE SCALE GENOMIC DNA]</scope>
    <source>
        <strain evidence="15 16">AP64</strain>
    </source>
</reference>
<evidence type="ECO:0000256" key="7">
    <source>
        <dbReference type="ARBA" id="ARBA00023136"/>
    </source>
</evidence>
<comment type="similarity">
    <text evidence="10 11">Belongs to the TonB-dependent receptor family.</text>
</comment>